<dbReference type="SMART" id="SM00829">
    <property type="entry name" value="PKS_ER"/>
    <property type="match status" value="1"/>
</dbReference>
<dbReference type="PANTHER" id="PTHR12341">
    <property type="entry name" value="5'-&gt;3' EXORIBONUCLEASE"/>
    <property type="match status" value="1"/>
</dbReference>
<dbReference type="InterPro" id="IPR047007">
    <property type="entry name" value="XRN1_D1_sf"/>
</dbReference>
<dbReference type="STRING" id="1305764.R9PGH3"/>
<dbReference type="Proteomes" id="UP000014071">
    <property type="component" value="Unassembled WGS sequence"/>
</dbReference>
<dbReference type="eggNOG" id="KOG2045">
    <property type="taxonomic scope" value="Eukaryota"/>
</dbReference>
<dbReference type="RefSeq" id="XP_012190792.1">
    <property type="nucleotide sequence ID" value="XM_012335402.1"/>
</dbReference>
<dbReference type="GO" id="GO:0000956">
    <property type="term" value="P:nuclear-transcribed mRNA catabolic process"/>
    <property type="evidence" value="ECO:0007669"/>
    <property type="project" value="TreeGrafter"/>
</dbReference>
<dbReference type="GO" id="GO:0006397">
    <property type="term" value="P:mRNA processing"/>
    <property type="evidence" value="ECO:0007669"/>
    <property type="project" value="UniProtKB-KW"/>
</dbReference>
<keyword evidence="3" id="KW-0540">Nuclease</keyword>
<gene>
    <name evidence="8" type="ORF">PHSY_004790</name>
</gene>
<dbReference type="FunFam" id="3.40.50.12390:FF:000002">
    <property type="entry name" value="5'-3' exoribonuclease 1"/>
    <property type="match status" value="1"/>
</dbReference>
<dbReference type="FunFam" id="1.25.40.1050:FF:000002">
    <property type="entry name" value="5'-3' exoribonuclease"/>
    <property type="match status" value="1"/>
</dbReference>
<dbReference type="InterPro" id="IPR041412">
    <property type="entry name" value="Xrn1_helical"/>
</dbReference>
<dbReference type="Pfam" id="PF17846">
    <property type="entry name" value="XRN_M"/>
    <property type="match status" value="2"/>
</dbReference>
<name>R9PGH3_PSEHS</name>
<feature type="region of interest" description="Disordered" evidence="6">
    <location>
        <begin position="96"/>
        <end position="120"/>
    </location>
</feature>
<dbReference type="OrthoDB" id="372487at2759"/>
<feature type="domain" description="Enoyl reductase (ER)" evidence="7">
    <location>
        <begin position="1457"/>
        <end position="1812"/>
    </location>
</feature>
<dbReference type="InterPro" id="IPR004859">
    <property type="entry name" value="Xrn1_N"/>
</dbReference>
<dbReference type="InterPro" id="IPR040992">
    <property type="entry name" value="XRN1_D1"/>
</dbReference>
<sequence>MGIPKFFRFMSERYPLISQLIEDNKIPEFDNLYLDMNGIIHNCSHPNDSDASFRITETQIFLAVFAYIEHLFNKIKPRKVFFLAVDGVAPRAKMNQQRSRRFRTAKEAKEIKEKAERRGEVLPDEEAFDSNCITPGTPFMAKLSQQLEYFIAKKITEDADWRNVQVILSGHDVPGEGEHKIMEYIRLSKAQPGYNPNVRHCLYGLDADLVMLGLLSHDPHFCLLREEVQFGPRRKSKGSLESQNFFLLHLSLFREYLDLEFQDLRSSLPFPYEFERIIDDFILLNIFVGNDFLPHLPGLHINEGAMDLLFGIYKKILPVAGGYLNESGTLRTDRLELVLSELCNFEMEQFERDYGDTATHKAKVSKKQKAVSAAKAKGGLVLTKSQRDLFDKVHAFVMAQRHDPAGAPKELMVPADLPNKDKRFLEDLASSLKLRASFNKMDPASQIPAITLSFPSIAPEDDDTDDGPSDEDGDDEDHDSDEHATTEEIAAGKKSTGAKSEADVAVDRVLGRYLKAKVDTASDEEGDAEEDYKKRLDAQMTAWKKDYYKEKLEIDYNNDEGMSKLAFRYIEGLQWVLHYYYDGVASWGWFYDYHYAPKISDLKNVGQMKFEFDLGKPFRPFDQLMGVLPALSNQHIPTAFRDLMTDPNSPIIDFYPQNFEADLNGKKQDWEAVVKIPFIDEKRLLEALDKREVYLGIEERKRNGFGHSREFTYNEKEESFFPSSLPGTFPDLVHSRANVKNFDLPTLNGLRLVKGLPQGVELGVRALAGFPSLKTLPHYGRLGHHGVNIFQSESKGVSMVVTIENAYEDAKTETIAAAMIGNRAFLNWPFLTEGLVVGVSDNLFRYELGMVGGQQKVIANPHQGASLSDFQRKAERAEYHYSKRMGVLIGDVDVLVHIRPLKGLKRLDDGAFIKDYEDSPKKEIDQAVQVTVSNVVHDDTRFLESPAKPIREEYPDKTRIFFLGANAYGTPAHVVGSTDASLAIEVAFFPNQAKENAYLRDLVSKRARVNYFPSYQVAKRCGITSLALAKLTSSMMLAWKDQKVNVGLRLKFEAKGEKVLGYSRKSAAGWEFSEKTLELVKEYVQTFPEIANMLSQRSNVDITRATQIWDESVVDEKMAQLKDWIKAKGVRDLETVPLYAEQLSKETVQNIEAFTARLVDTRTAIGAASQVKRVFIKGIPRTALLKPSHAPFRLQAQRFELGDRVIMVQDSGNVPLSARGVVVGINSNSLEVVFDVPFLSGTTLGDRCAPYKGATVSFVSVLNLTQPQFVCAGTTGASDTSASVGNALERTLGPIGGTGSAQSNGNGAHGYGAGNSAYRPVNHFTPSAGAQNGRGGSTQILQRPQQRHAPVSQDVAFSGVASGAHKPTRTAASSQQVEEINPIMAALGIRPPTNGNGHGPARGGARPPRPQPQQPQQPAVPGLRRDRNVPPKPNLVARRRMSIPQQTQAYKLRSFDKSLDGLVLDSDVPLPSELGPTEVLVEVHAVSLNARDYQIATGTYPAPTTPPSGLIPGSDASGIVLATGSAVSTVRSGDRVVTHLTSDWIHGKLGNEMQTRALGGGIDGVLAKHVVLDQYNVLPIPDHLSFRQAASLPVAGLTAFHCLFGHAGNTLQPGQTLLVEGTGGVSIAALQLALVTGARPIVISSSDEKLRLVQSLGVPTQDCINYTSDTRWWETVKSLTPRGQGVDHTIEIAGGSTLTKALLATKSYGSVWIVGYMDDYKSSEKVDEGLPDFAKAVLYSQANVQGVVCGSYRLFQQYLDAHQQAEQNVQRGTSKRNPLDPLVIEDQVSDWSHAKKAFQLQGSGKFVGKIIIDVVSS</sequence>
<dbReference type="Gene3D" id="3.40.50.720">
    <property type="entry name" value="NAD(P)-binding Rossmann-like Domain"/>
    <property type="match status" value="1"/>
</dbReference>
<dbReference type="Gene3D" id="3.40.50.12390">
    <property type="match status" value="2"/>
</dbReference>
<keyword evidence="2" id="KW-0507">mRNA processing</keyword>
<feature type="compositionally biased region" description="Acidic residues" evidence="6">
    <location>
        <begin position="459"/>
        <end position="479"/>
    </location>
</feature>
<evidence type="ECO:0000256" key="2">
    <source>
        <dbReference type="ARBA" id="ARBA00022664"/>
    </source>
</evidence>
<dbReference type="Gene3D" id="2.30.30.750">
    <property type="match status" value="1"/>
</dbReference>
<dbReference type="InterPro" id="IPR041106">
    <property type="entry name" value="XRN1_D2_D3"/>
</dbReference>
<dbReference type="InterPro" id="IPR041385">
    <property type="entry name" value="SH3_12"/>
</dbReference>
<keyword evidence="9" id="KW-1185">Reference proteome</keyword>
<evidence type="ECO:0000256" key="5">
    <source>
        <dbReference type="ARBA" id="ARBA00022839"/>
    </source>
</evidence>
<dbReference type="GO" id="GO:0003723">
    <property type="term" value="F:RNA binding"/>
    <property type="evidence" value="ECO:0007669"/>
    <property type="project" value="TreeGrafter"/>
</dbReference>
<evidence type="ECO:0000313" key="9">
    <source>
        <dbReference type="Proteomes" id="UP000014071"/>
    </source>
</evidence>
<evidence type="ECO:0000256" key="1">
    <source>
        <dbReference type="ARBA" id="ARBA00006994"/>
    </source>
</evidence>
<evidence type="ECO:0000313" key="8">
    <source>
        <dbReference type="EMBL" id="GAC97205.1"/>
    </source>
</evidence>
<dbReference type="GO" id="GO:0005634">
    <property type="term" value="C:nucleus"/>
    <property type="evidence" value="ECO:0007669"/>
    <property type="project" value="TreeGrafter"/>
</dbReference>
<dbReference type="Gene3D" id="3.90.180.10">
    <property type="entry name" value="Medium-chain alcohol dehydrogenases, catalytic domain"/>
    <property type="match status" value="1"/>
</dbReference>
<dbReference type="InterPro" id="IPR036291">
    <property type="entry name" value="NAD(P)-bd_dom_sf"/>
</dbReference>
<feature type="region of interest" description="Disordered" evidence="6">
    <location>
        <begin position="451"/>
        <end position="498"/>
    </location>
</feature>
<dbReference type="Pfam" id="PF18334">
    <property type="entry name" value="XRN1_D2_D3"/>
    <property type="match status" value="1"/>
</dbReference>
<reference evidence="9" key="1">
    <citation type="journal article" date="2013" name="Genome Announc.">
        <title>Draft genome sequence of the basidiomycetous yeast-like fungus Pseudozyma hubeiensis SY62, which produces an abundant amount of the biosurfactant mannosylerythritol lipids.</title>
        <authorList>
            <person name="Konishi M."/>
            <person name="Hatada Y."/>
            <person name="Horiuchi J."/>
        </authorList>
    </citation>
    <scope>NUCLEOTIDE SEQUENCE [LARGE SCALE GENOMIC DNA]</scope>
    <source>
        <strain evidence="9">SY62</strain>
    </source>
</reference>
<evidence type="ECO:0000256" key="3">
    <source>
        <dbReference type="ARBA" id="ARBA00022722"/>
    </source>
</evidence>
<dbReference type="InterPro" id="IPR011032">
    <property type="entry name" value="GroES-like_sf"/>
</dbReference>
<dbReference type="GO" id="GO:0016491">
    <property type="term" value="F:oxidoreductase activity"/>
    <property type="evidence" value="ECO:0007669"/>
    <property type="project" value="InterPro"/>
</dbReference>
<dbReference type="InterPro" id="IPR014722">
    <property type="entry name" value="Rib_uL2_dom2"/>
</dbReference>
<feature type="compositionally biased region" description="Basic and acidic residues" evidence="6">
    <location>
        <begin position="104"/>
        <end position="120"/>
    </location>
</feature>
<dbReference type="PANTHER" id="PTHR12341:SF7">
    <property type="entry name" value="5'-3' EXORIBONUCLEASE 1"/>
    <property type="match status" value="1"/>
</dbReference>
<dbReference type="CDD" id="cd08276">
    <property type="entry name" value="MDR7"/>
    <property type="match status" value="1"/>
</dbReference>
<dbReference type="eggNOG" id="KOG1198">
    <property type="taxonomic scope" value="Eukaryota"/>
</dbReference>
<dbReference type="GO" id="GO:0016075">
    <property type="term" value="P:rRNA catabolic process"/>
    <property type="evidence" value="ECO:0007669"/>
    <property type="project" value="TreeGrafter"/>
</dbReference>
<proteinExistence type="inferred from homology"/>
<keyword evidence="4" id="KW-0378">Hydrolase</keyword>
<dbReference type="InterPro" id="IPR013149">
    <property type="entry name" value="ADH-like_C"/>
</dbReference>
<keyword evidence="5" id="KW-0269">Exonuclease</keyword>
<dbReference type="InterPro" id="IPR027073">
    <property type="entry name" value="5_3_exoribonuclease"/>
</dbReference>
<feature type="region of interest" description="Disordered" evidence="6">
    <location>
        <begin position="1387"/>
        <end position="1440"/>
    </location>
</feature>
<accession>R9PGH3</accession>
<dbReference type="Pfam" id="PF00107">
    <property type="entry name" value="ADH_zinc_N"/>
    <property type="match status" value="1"/>
</dbReference>
<dbReference type="Pfam" id="PF18332">
    <property type="entry name" value="XRN1_D1"/>
    <property type="match status" value="1"/>
</dbReference>
<dbReference type="GO" id="GO:0004534">
    <property type="term" value="F:5'-3' RNA exonuclease activity"/>
    <property type="evidence" value="ECO:0007669"/>
    <property type="project" value="TreeGrafter"/>
</dbReference>
<evidence type="ECO:0000256" key="6">
    <source>
        <dbReference type="SAM" id="MobiDB-lite"/>
    </source>
</evidence>
<dbReference type="SUPFAM" id="SSF51735">
    <property type="entry name" value="NAD(P)-binding Rossmann-fold domains"/>
    <property type="match status" value="1"/>
</dbReference>
<dbReference type="Gene3D" id="2.170.260.40">
    <property type="match status" value="1"/>
</dbReference>
<dbReference type="Pfam" id="PF18129">
    <property type="entry name" value="SH3_12"/>
    <property type="match status" value="1"/>
</dbReference>
<dbReference type="InterPro" id="IPR047008">
    <property type="entry name" value="XRN1_SH3_sf"/>
</dbReference>
<dbReference type="InterPro" id="IPR020843">
    <property type="entry name" value="ER"/>
</dbReference>
<comment type="similarity">
    <text evidence="1">Belongs to the 5'-3' exonuclease family. XRN2/RAT1 subfamily.</text>
</comment>
<dbReference type="HOGENOM" id="CLU_001581_1_3_1"/>
<dbReference type="Pfam" id="PF08240">
    <property type="entry name" value="ADH_N"/>
    <property type="match status" value="1"/>
</dbReference>
<evidence type="ECO:0000256" key="4">
    <source>
        <dbReference type="ARBA" id="ARBA00022801"/>
    </source>
</evidence>
<dbReference type="InterPro" id="IPR013154">
    <property type="entry name" value="ADH-like_N"/>
</dbReference>
<protein>
    <recommendedName>
        <fullName evidence="7">Enoyl reductase (ER) domain-containing protein</fullName>
    </recommendedName>
</protein>
<dbReference type="Gene3D" id="2.30.30.30">
    <property type="match status" value="1"/>
</dbReference>
<dbReference type="Gene3D" id="1.25.40.1050">
    <property type="match status" value="1"/>
</dbReference>
<dbReference type="Pfam" id="PF03159">
    <property type="entry name" value="XRN_N"/>
    <property type="match status" value="1"/>
</dbReference>
<dbReference type="SUPFAM" id="SSF50129">
    <property type="entry name" value="GroES-like"/>
    <property type="match status" value="1"/>
</dbReference>
<feature type="region of interest" description="Disordered" evidence="6">
    <location>
        <begin position="1295"/>
        <end position="1352"/>
    </location>
</feature>
<dbReference type="CDD" id="cd18673">
    <property type="entry name" value="PIN_XRN1-2-like"/>
    <property type="match status" value="1"/>
</dbReference>
<evidence type="ECO:0000259" key="7">
    <source>
        <dbReference type="SMART" id="SM00829"/>
    </source>
</evidence>
<dbReference type="GeneID" id="24110071"/>
<organism evidence="8 9">
    <name type="scientific">Pseudozyma hubeiensis (strain SY62)</name>
    <name type="common">Yeast</name>
    <dbReference type="NCBI Taxonomy" id="1305764"/>
    <lineage>
        <taxon>Eukaryota</taxon>
        <taxon>Fungi</taxon>
        <taxon>Dikarya</taxon>
        <taxon>Basidiomycota</taxon>
        <taxon>Ustilaginomycotina</taxon>
        <taxon>Ustilaginomycetes</taxon>
        <taxon>Ustilaginales</taxon>
        <taxon>Ustilaginaceae</taxon>
        <taxon>Pseudozyma</taxon>
    </lineage>
</organism>
<dbReference type="EMBL" id="DF238808">
    <property type="protein sequence ID" value="GAC97205.1"/>
    <property type="molecule type" value="Genomic_DNA"/>
</dbReference>